<keyword evidence="1" id="KW-1133">Transmembrane helix</keyword>
<reference evidence="2" key="1">
    <citation type="submission" date="2020-10" db="EMBL/GenBank/DDBJ databases">
        <authorList>
            <person name="Gilroy R."/>
        </authorList>
    </citation>
    <scope>NUCLEOTIDE SEQUENCE</scope>
    <source>
        <strain evidence="2">CHK184-25365</strain>
    </source>
</reference>
<keyword evidence="1" id="KW-0812">Transmembrane</keyword>
<gene>
    <name evidence="2" type="ORF">IAB36_03195</name>
</gene>
<feature type="transmembrane region" description="Helical" evidence="1">
    <location>
        <begin position="82"/>
        <end position="103"/>
    </location>
</feature>
<dbReference type="AlphaFoldDB" id="A0A9D1DCY8"/>
<accession>A0A9D1DCY8</accession>
<sequence>MKFQLGQTRVIIRFGFVAVLTLSALLDPSGWGVLGLLAALLHELGHLFCCLILKQPPEALELTCFGPALISGTRLPTFQQELWILLSGSAVNLLCAGLCVWAGQWLSGLTVFGGFHLILGLLNLFPAQGLDGGKALCLILEQFLGFPWGHRVFWIIQFVFLILFSTVCLLWTMEQRLHWTGLVFCGYLWLAALLPSPGRNSN</sequence>
<evidence type="ECO:0000313" key="3">
    <source>
        <dbReference type="Proteomes" id="UP000886749"/>
    </source>
</evidence>
<reference evidence="2" key="2">
    <citation type="journal article" date="2021" name="PeerJ">
        <title>Extensive microbial diversity within the chicken gut microbiome revealed by metagenomics and culture.</title>
        <authorList>
            <person name="Gilroy R."/>
            <person name="Ravi A."/>
            <person name="Getino M."/>
            <person name="Pursley I."/>
            <person name="Horton D.L."/>
            <person name="Alikhan N.F."/>
            <person name="Baker D."/>
            <person name="Gharbi K."/>
            <person name="Hall N."/>
            <person name="Watson M."/>
            <person name="Adriaenssens E.M."/>
            <person name="Foster-Nyarko E."/>
            <person name="Jarju S."/>
            <person name="Secka A."/>
            <person name="Antonio M."/>
            <person name="Oren A."/>
            <person name="Chaudhuri R.R."/>
            <person name="La Ragione R."/>
            <person name="Hildebrand F."/>
            <person name="Pallen M.J."/>
        </authorList>
    </citation>
    <scope>NUCLEOTIDE SEQUENCE</scope>
    <source>
        <strain evidence="2">CHK184-25365</strain>
    </source>
</reference>
<comment type="caution">
    <text evidence="2">The sequence shown here is derived from an EMBL/GenBank/DDBJ whole genome shotgun (WGS) entry which is preliminary data.</text>
</comment>
<evidence type="ECO:0000256" key="1">
    <source>
        <dbReference type="SAM" id="Phobius"/>
    </source>
</evidence>
<feature type="transmembrane region" description="Helical" evidence="1">
    <location>
        <begin position="179"/>
        <end position="196"/>
    </location>
</feature>
<feature type="transmembrane region" description="Helical" evidence="1">
    <location>
        <begin position="10"/>
        <end position="26"/>
    </location>
</feature>
<protein>
    <recommendedName>
        <fullName evidence="4">Peptidase M50</fullName>
    </recommendedName>
</protein>
<evidence type="ECO:0008006" key="4">
    <source>
        <dbReference type="Google" id="ProtNLM"/>
    </source>
</evidence>
<name>A0A9D1DCY8_9FIRM</name>
<keyword evidence="1" id="KW-0472">Membrane</keyword>
<evidence type="ECO:0000313" key="2">
    <source>
        <dbReference type="EMBL" id="HIR40814.1"/>
    </source>
</evidence>
<dbReference type="EMBL" id="DVGY01000076">
    <property type="protein sequence ID" value="HIR40814.1"/>
    <property type="molecule type" value="Genomic_DNA"/>
</dbReference>
<feature type="transmembrane region" description="Helical" evidence="1">
    <location>
        <begin position="151"/>
        <end position="173"/>
    </location>
</feature>
<dbReference type="Proteomes" id="UP000886749">
    <property type="component" value="Unassembled WGS sequence"/>
</dbReference>
<organism evidence="2 3">
    <name type="scientific">Candidatus Egerieicola pullicola</name>
    <dbReference type="NCBI Taxonomy" id="2840775"/>
    <lineage>
        <taxon>Bacteria</taxon>
        <taxon>Bacillati</taxon>
        <taxon>Bacillota</taxon>
        <taxon>Clostridia</taxon>
        <taxon>Eubacteriales</taxon>
        <taxon>Oscillospiraceae</taxon>
        <taxon>Oscillospiraceae incertae sedis</taxon>
        <taxon>Candidatus Egerieicola</taxon>
    </lineage>
</organism>
<feature type="transmembrane region" description="Helical" evidence="1">
    <location>
        <begin position="109"/>
        <end position="130"/>
    </location>
</feature>
<proteinExistence type="predicted"/>